<comment type="caution">
    <text evidence="3">The sequence shown here is derived from an EMBL/GenBank/DDBJ whole genome shotgun (WGS) entry which is preliminary data.</text>
</comment>
<accession>A0ABR7TJS1</accession>
<name>A0ABR7TJS1_9BACT</name>
<keyword evidence="2" id="KW-0812">Transmembrane</keyword>
<proteinExistence type="predicted"/>
<evidence type="ECO:0000313" key="3">
    <source>
        <dbReference type="EMBL" id="MBC9929304.1"/>
    </source>
</evidence>
<protein>
    <recommendedName>
        <fullName evidence="5">LapA family protein</fullName>
    </recommendedName>
</protein>
<keyword evidence="4" id="KW-1185">Reference proteome</keyword>
<reference evidence="3 4" key="1">
    <citation type="submission" date="2020-09" db="EMBL/GenBank/DDBJ databases">
        <title>Genome sequences of type strains of Chitinophaga qingshengii and Chitinophaga varians.</title>
        <authorList>
            <person name="Kittiwongwattana C."/>
        </authorList>
    </citation>
    <scope>NUCLEOTIDE SEQUENCE [LARGE SCALE GENOMIC DNA]</scope>
    <source>
        <strain evidence="3 4">JCM 30026</strain>
    </source>
</reference>
<evidence type="ECO:0000313" key="4">
    <source>
        <dbReference type="Proteomes" id="UP000659124"/>
    </source>
</evidence>
<feature type="transmembrane region" description="Helical" evidence="2">
    <location>
        <begin position="32"/>
        <end position="54"/>
    </location>
</feature>
<feature type="region of interest" description="Disordered" evidence="1">
    <location>
        <begin position="93"/>
        <end position="121"/>
    </location>
</feature>
<dbReference type="RefSeq" id="WP_188086442.1">
    <property type="nucleotide sequence ID" value="NZ_JACVFC010000001.1"/>
</dbReference>
<keyword evidence="2" id="KW-0472">Membrane</keyword>
<keyword evidence="2" id="KW-1133">Transmembrane helix</keyword>
<evidence type="ECO:0008006" key="5">
    <source>
        <dbReference type="Google" id="ProtNLM"/>
    </source>
</evidence>
<dbReference type="EMBL" id="JACVFC010000001">
    <property type="protein sequence ID" value="MBC9929304.1"/>
    <property type="molecule type" value="Genomic_DNA"/>
</dbReference>
<evidence type="ECO:0000256" key="1">
    <source>
        <dbReference type="SAM" id="MobiDB-lite"/>
    </source>
</evidence>
<dbReference type="Proteomes" id="UP000659124">
    <property type="component" value="Unassembled WGS sequence"/>
</dbReference>
<sequence>MLSILVWGCASRGALQQDPPPVQAAGSGMAWVLFILIPMFFLLAALLSVCWMVMVRQRKALLVAEVNLHQQEIRSATLVFQLREASRKYKALLEGNTVSPGRGNKHSGASRPEDNDDMNPG</sequence>
<gene>
    <name evidence="3" type="ORF">ICL07_02900</name>
</gene>
<evidence type="ECO:0000256" key="2">
    <source>
        <dbReference type="SAM" id="Phobius"/>
    </source>
</evidence>
<organism evidence="3 4">
    <name type="scientific">Chitinophaga qingshengii</name>
    <dbReference type="NCBI Taxonomy" id="1569794"/>
    <lineage>
        <taxon>Bacteria</taxon>
        <taxon>Pseudomonadati</taxon>
        <taxon>Bacteroidota</taxon>
        <taxon>Chitinophagia</taxon>
        <taxon>Chitinophagales</taxon>
        <taxon>Chitinophagaceae</taxon>
        <taxon>Chitinophaga</taxon>
    </lineage>
</organism>